<dbReference type="PANTHER" id="PTHR34847:SF1">
    <property type="entry name" value="NODULATION PROTEIN U"/>
    <property type="match status" value="1"/>
</dbReference>
<accession>A0A933IFC7</accession>
<dbReference type="AlphaFoldDB" id="A0A933IFC7"/>
<dbReference type="InterPro" id="IPR038152">
    <property type="entry name" value="Carbam_trans_C_sf"/>
</dbReference>
<evidence type="ECO:0000313" key="5">
    <source>
        <dbReference type="Proteomes" id="UP000736328"/>
    </source>
</evidence>
<evidence type="ECO:0000313" key="4">
    <source>
        <dbReference type="EMBL" id="MBI4727403.1"/>
    </source>
</evidence>
<feature type="domain" description="Carbamoyltransferase" evidence="2">
    <location>
        <begin position="4"/>
        <end position="344"/>
    </location>
</feature>
<dbReference type="Gene3D" id="3.90.870.20">
    <property type="entry name" value="Carbamoyltransferase, C-terminal domain"/>
    <property type="match status" value="1"/>
</dbReference>
<evidence type="ECO:0000259" key="2">
    <source>
        <dbReference type="Pfam" id="PF02543"/>
    </source>
</evidence>
<dbReference type="PANTHER" id="PTHR34847">
    <property type="entry name" value="NODULATION PROTEIN U"/>
    <property type="match status" value="1"/>
</dbReference>
<dbReference type="Pfam" id="PF02543">
    <property type="entry name" value="Carbam_trans_N"/>
    <property type="match status" value="1"/>
</dbReference>
<comment type="similarity">
    <text evidence="1">Belongs to the NodU/CmcH family.</text>
</comment>
<dbReference type="Pfam" id="PF16861">
    <property type="entry name" value="Carbam_trans_C"/>
    <property type="match status" value="1"/>
</dbReference>
<organism evidence="4 5">
    <name type="scientific">candidate division TA06 bacterium</name>
    <dbReference type="NCBI Taxonomy" id="2250710"/>
    <lineage>
        <taxon>Bacteria</taxon>
        <taxon>Bacteria division TA06</taxon>
    </lineage>
</organism>
<comment type="caution">
    <text evidence="4">The sequence shown here is derived from an EMBL/GenBank/DDBJ whole genome shotgun (WGS) entry which is preliminary data.</text>
</comment>
<dbReference type="InterPro" id="IPR043129">
    <property type="entry name" value="ATPase_NBD"/>
</dbReference>
<dbReference type="EMBL" id="JACQXR010000122">
    <property type="protein sequence ID" value="MBI4727403.1"/>
    <property type="molecule type" value="Genomic_DNA"/>
</dbReference>
<reference evidence="4" key="1">
    <citation type="submission" date="2020-07" db="EMBL/GenBank/DDBJ databases">
        <title>Huge and variable diversity of episymbiotic CPR bacteria and DPANN archaea in groundwater ecosystems.</title>
        <authorList>
            <person name="He C.Y."/>
            <person name="Keren R."/>
            <person name="Whittaker M."/>
            <person name="Farag I.F."/>
            <person name="Doudna J."/>
            <person name="Cate J.H.D."/>
            <person name="Banfield J.F."/>
        </authorList>
    </citation>
    <scope>NUCLEOTIDE SEQUENCE</scope>
    <source>
        <strain evidence="4">NC_groundwater_1520_Pr4_B-0.1um_53_5</strain>
    </source>
</reference>
<protein>
    <submittedName>
        <fullName evidence="4">Carbamoyltransferase</fullName>
    </submittedName>
</protein>
<dbReference type="InterPro" id="IPR003696">
    <property type="entry name" value="Carbtransf_dom"/>
</dbReference>
<gene>
    <name evidence="4" type="ORF">HY768_09345</name>
</gene>
<evidence type="ECO:0000256" key="1">
    <source>
        <dbReference type="ARBA" id="ARBA00006129"/>
    </source>
</evidence>
<dbReference type="Gene3D" id="3.30.420.40">
    <property type="match status" value="2"/>
</dbReference>
<dbReference type="CDD" id="cd24098">
    <property type="entry name" value="ASKHA_NBD_TobZ_N"/>
    <property type="match status" value="1"/>
</dbReference>
<dbReference type="InterPro" id="IPR031730">
    <property type="entry name" value="Carbam_trans_C"/>
</dbReference>
<sequence>MYFLGLTSGNHDSSAALVKDGELIAAAQEERFDRRKHSAAFPKQAVRFCLENAGISLAELTGVGFYWRPWASLYAKAFWLLKYFPYSLGLFKEGMNPHNFLKMQLIDEELKRSFGCSRTIPVRFYDHHLTHAASAFFLSPFERAAILTMDGSGEYLACGFYLGQGKSIKKCGGLPFPNSLGYLYSAVTEYLGFEKNEGEGTVMGLAAYGKPAYAEAFRKIVRLNPNSHHHPYDIDWRFFSFALGESRWYSSRLCQLLGPPREKNEEITKRHQDIAASLQLMLEEAVLALAFWLHRHTGQESLCLAGGLALNCAVNGRLLLEGPFKNIFIQPAANDAGCSLGAALLPAFAGLPESRRAPLSDVYFGPAYSDEKCLRAIKIARLKYQYCSQPSVEAARLLALGKVIGWFQGRMEFGPRALGNRSIIADPSKPEMKNIVNAKVKFREPFRPFAPAILLEDRERFLRDSTPSPYMLLAFKVKPEMANLIPATVHLDGTARVQTVSHQQNPLFYDLIVEFRKLTGLGAVLNTSFNLKGEPIVCSPEDAISTFQRSQMDCLFIGRYLVKRIQ</sequence>
<evidence type="ECO:0000259" key="3">
    <source>
        <dbReference type="Pfam" id="PF16861"/>
    </source>
</evidence>
<dbReference type="SUPFAM" id="SSF53067">
    <property type="entry name" value="Actin-like ATPase domain"/>
    <property type="match status" value="1"/>
</dbReference>
<feature type="domain" description="Carbamoyltransferase C-terminal" evidence="3">
    <location>
        <begin position="395"/>
        <end position="564"/>
    </location>
</feature>
<proteinExistence type="inferred from homology"/>
<dbReference type="Proteomes" id="UP000736328">
    <property type="component" value="Unassembled WGS sequence"/>
</dbReference>
<dbReference type="InterPro" id="IPR051338">
    <property type="entry name" value="NodU/CmcH_Carbamoyltrnsfr"/>
</dbReference>
<name>A0A933IFC7_UNCT6</name>
<dbReference type="GO" id="GO:0003824">
    <property type="term" value="F:catalytic activity"/>
    <property type="evidence" value="ECO:0007669"/>
    <property type="project" value="InterPro"/>
</dbReference>